<dbReference type="InterPro" id="IPR016181">
    <property type="entry name" value="Acyl_CoA_acyltransferase"/>
</dbReference>
<keyword evidence="3" id="KW-1185">Reference proteome</keyword>
<dbReference type="Proteomes" id="UP000281474">
    <property type="component" value="Unassembled WGS sequence"/>
</dbReference>
<dbReference type="PANTHER" id="PTHR43415">
    <property type="entry name" value="SPERMIDINE N(1)-ACETYLTRANSFERASE"/>
    <property type="match status" value="1"/>
</dbReference>
<dbReference type="Pfam" id="PF00583">
    <property type="entry name" value="Acetyltransf_1"/>
    <property type="match status" value="1"/>
</dbReference>
<evidence type="ECO:0000313" key="2">
    <source>
        <dbReference type="EMBL" id="RLV61674.1"/>
    </source>
</evidence>
<comment type="caution">
    <text evidence="2">The sequence shown here is derived from an EMBL/GenBank/DDBJ whole genome shotgun (WGS) entry which is preliminary data.</text>
</comment>
<dbReference type="InterPro" id="IPR000182">
    <property type="entry name" value="GNAT_dom"/>
</dbReference>
<evidence type="ECO:0000259" key="1">
    <source>
        <dbReference type="PROSITE" id="PS51186"/>
    </source>
</evidence>
<dbReference type="RefSeq" id="WP_121837073.1">
    <property type="nucleotide sequence ID" value="NZ_ML014753.1"/>
</dbReference>
<dbReference type="PROSITE" id="PS51186">
    <property type="entry name" value="GNAT"/>
    <property type="match status" value="1"/>
</dbReference>
<accession>A0A3L8Q2C7</accession>
<dbReference type="AlphaFoldDB" id="A0A3L8Q2C7"/>
<dbReference type="Gene3D" id="3.40.630.30">
    <property type="match status" value="1"/>
</dbReference>
<name>A0A3L8Q2C7_9GAMM</name>
<dbReference type="SUPFAM" id="SSF55729">
    <property type="entry name" value="Acyl-CoA N-acyltransferases (Nat)"/>
    <property type="match status" value="1"/>
</dbReference>
<proteinExistence type="predicted"/>
<keyword evidence="2" id="KW-0808">Transferase</keyword>
<sequence>MTTITIRHSTPEDINAIVALYQQPSIYANTLQLPHPSTEKWKSFFDSLPENFYSLVAEIDGKIVGQLGMEVFTRPRRKHVANLGMGVCESARGQGVGKVLLKEAQRLAHDWLAVSRIEIEVYTDNHSAIALYKSCGFEMEGTAKKYAFRDGEYVDAYYMASLSN</sequence>
<dbReference type="OrthoDB" id="336415at2"/>
<evidence type="ECO:0000313" key="3">
    <source>
        <dbReference type="Proteomes" id="UP000281474"/>
    </source>
</evidence>
<reference evidence="2 3" key="1">
    <citation type="submission" date="2018-09" db="EMBL/GenBank/DDBJ databases">
        <title>Phylogeny of the Shewanellaceae, and recommendation for two new genera, Pseudoshewanella and Parashewanella.</title>
        <authorList>
            <person name="Wang G."/>
        </authorList>
    </citation>
    <scope>NUCLEOTIDE SEQUENCE [LARGE SCALE GENOMIC DNA]</scope>
    <source>
        <strain evidence="2 3">C51</strain>
    </source>
</reference>
<dbReference type="EMBL" id="QZEI01000001">
    <property type="protein sequence ID" value="RLV61674.1"/>
    <property type="molecule type" value="Genomic_DNA"/>
</dbReference>
<protein>
    <submittedName>
        <fullName evidence="2">GNAT family N-acetyltransferase</fullName>
    </submittedName>
</protein>
<dbReference type="CDD" id="cd04301">
    <property type="entry name" value="NAT_SF"/>
    <property type="match status" value="1"/>
</dbReference>
<dbReference type="PANTHER" id="PTHR43415:SF3">
    <property type="entry name" value="GNAT-FAMILY ACETYLTRANSFERASE"/>
    <property type="match status" value="1"/>
</dbReference>
<gene>
    <name evidence="2" type="ORF">D5018_00725</name>
</gene>
<organism evidence="2 3">
    <name type="scientific">Parashewanella curva</name>
    <dbReference type="NCBI Taxonomy" id="2338552"/>
    <lineage>
        <taxon>Bacteria</taxon>
        <taxon>Pseudomonadati</taxon>
        <taxon>Pseudomonadota</taxon>
        <taxon>Gammaproteobacteria</taxon>
        <taxon>Alteromonadales</taxon>
        <taxon>Shewanellaceae</taxon>
        <taxon>Parashewanella</taxon>
    </lineage>
</organism>
<dbReference type="GO" id="GO:0016747">
    <property type="term" value="F:acyltransferase activity, transferring groups other than amino-acyl groups"/>
    <property type="evidence" value="ECO:0007669"/>
    <property type="project" value="InterPro"/>
</dbReference>
<feature type="domain" description="N-acetyltransferase" evidence="1">
    <location>
        <begin position="4"/>
        <end position="160"/>
    </location>
</feature>